<dbReference type="HOGENOM" id="CLU_2577322_0_0_1"/>
<feature type="region of interest" description="Disordered" evidence="1">
    <location>
        <begin position="55"/>
        <end position="81"/>
    </location>
</feature>
<evidence type="ECO:0000313" key="2">
    <source>
        <dbReference type="EnsemblPlants" id="LPERR05G09140.1"/>
    </source>
</evidence>
<keyword evidence="3" id="KW-1185">Reference proteome</keyword>
<reference evidence="3" key="2">
    <citation type="submission" date="2013-12" db="EMBL/GenBank/DDBJ databases">
        <authorList>
            <person name="Yu Y."/>
            <person name="Lee S."/>
            <person name="de Baynast K."/>
            <person name="Wissotski M."/>
            <person name="Liu L."/>
            <person name="Talag J."/>
            <person name="Goicoechea J."/>
            <person name="Angelova A."/>
            <person name="Jetty R."/>
            <person name="Kudrna D."/>
            <person name="Golser W."/>
            <person name="Rivera L."/>
            <person name="Zhang J."/>
            <person name="Wing R."/>
        </authorList>
    </citation>
    <scope>NUCLEOTIDE SEQUENCE</scope>
</reference>
<evidence type="ECO:0000256" key="1">
    <source>
        <dbReference type="SAM" id="MobiDB-lite"/>
    </source>
</evidence>
<proteinExistence type="predicted"/>
<dbReference type="Gramene" id="LPERR05G09140.1">
    <property type="protein sequence ID" value="LPERR05G09140.1"/>
    <property type="gene ID" value="LPERR05G09140"/>
</dbReference>
<dbReference type="EnsemblPlants" id="LPERR05G09140.1">
    <property type="protein sequence ID" value="LPERR05G09140.1"/>
    <property type="gene ID" value="LPERR05G09140"/>
</dbReference>
<reference evidence="2" key="3">
    <citation type="submission" date="2015-04" db="UniProtKB">
        <authorList>
            <consortium name="EnsemblPlants"/>
        </authorList>
    </citation>
    <scope>IDENTIFICATION</scope>
</reference>
<dbReference type="AlphaFoldDB" id="A0A0D9WF28"/>
<reference evidence="2 3" key="1">
    <citation type="submission" date="2012-08" db="EMBL/GenBank/DDBJ databases">
        <title>Oryza genome evolution.</title>
        <authorList>
            <person name="Wing R.A."/>
        </authorList>
    </citation>
    <scope>NUCLEOTIDE SEQUENCE</scope>
</reference>
<organism evidence="2 3">
    <name type="scientific">Leersia perrieri</name>
    <dbReference type="NCBI Taxonomy" id="77586"/>
    <lineage>
        <taxon>Eukaryota</taxon>
        <taxon>Viridiplantae</taxon>
        <taxon>Streptophyta</taxon>
        <taxon>Embryophyta</taxon>
        <taxon>Tracheophyta</taxon>
        <taxon>Spermatophyta</taxon>
        <taxon>Magnoliopsida</taxon>
        <taxon>Liliopsida</taxon>
        <taxon>Poales</taxon>
        <taxon>Poaceae</taxon>
        <taxon>BOP clade</taxon>
        <taxon>Oryzoideae</taxon>
        <taxon>Oryzeae</taxon>
        <taxon>Oryzinae</taxon>
        <taxon>Leersia</taxon>
    </lineage>
</organism>
<name>A0A0D9WF28_9ORYZ</name>
<protein>
    <submittedName>
        <fullName evidence="2">Uncharacterized protein</fullName>
    </submittedName>
</protein>
<dbReference type="Proteomes" id="UP000032180">
    <property type="component" value="Chromosome 5"/>
</dbReference>
<sequence length="81" mass="8603">MSSSSSSHHRPVLPYLAVEVEHGNQKSRSAIFLSATTAESEAAALLRRNRYSTGRCSAPPRWAGSSSVNQHHVPAATATAT</sequence>
<evidence type="ECO:0000313" key="3">
    <source>
        <dbReference type="Proteomes" id="UP000032180"/>
    </source>
</evidence>
<accession>A0A0D9WF28</accession>